<keyword evidence="2" id="KW-0479">Metal-binding</keyword>
<evidence type="ECO:0000256" key="8">
    <source>
        <dbReference type="SAM" id="MobiDB-lite"/>
    </source>
</evidence>
<keyword evidence="5" id="KW-0238">DNA-binding</keyword>
<dbReference type="PANTHER" id="PTHR47782">
    <property type="entry name" value="ZN(II)2CYS6 TRANSCRIPTION FACTOR (EUROFUNG)-RELATED"/>
    <property type="match status" value="1"/>
</dbReference>
<reference evidence="10 11" key="1">
    <citation type="submission" date="2013-07" db="EMBL/GenBank/DDBJ databases">
        <title>The Genome Sequence of Cryptococcus heveanensis BCC8398.</title>
        <authorList>
            <consortium name="The Broad Institute Genome Sequencing Platform"/>
            <person name="Cuomo C."/>
            <person name="Litvintseva A."/>
            <person name="Chen Y."/>
            <person name="Heitman J."/>
            <person name="Sun S."/>
            <person name="Springer D."/>
            <person name="Dromer F."/>
            <person name="Young S.K."/>
            <person name="Zeng Q."/>
            <person name="Gargeya S."/>
            <person name="Fitzgerald M."/>
            <person name="Abouelleil A."/>
            <person name="Alvarado L."/>
            <person name="Berlin A.M."/>
            <person name="Chapman S.B."/>
            <person name="Dewar J."/>
            <person name="Goldberg J."/>
            <person name="Griggs A."/>
            <person name="Gujja S."/>
            <person name="Hansen M."/>
            <person name="Howarth C."/>
            <person name="Imamovic A."/>
            <person name="Larimer J."/>
            <person name="McCowan C."/>
            <person name="Murphy C."/>
            <person name="Pearson M."/>
            <person name="Priest M."/>
            <person name="Roberts A."/>
            <person name="Saif S."/>
            <person name="Shea T."/>
            <person name="Sykes S."/>
            <person name="Wortman J."/>
            <person name="Nusbaum C."/>
            <person name="Birren B."/>
        </authorList>
    </citation>
    <scope>NUCLEOTIDE SEQUENCE [LARGE SCALE GENOMIC DNA]</scope>
    <source>
        <strain evidence="10 11">BCC8398</strain>
    </source>
</reference>
<keyword evidence="11" id="KW-1185">Reference proteome</keyword>
<dbReference type="SMART" id="SM00066">
    <property type="entry name" value="GAL4"/>
    <property type="match status" value="1"/>
</dbReference>
<dbReference type="Pfam" id="PF00172">
    <property type="entry name" value="Zn_clus"/>
    <property type="match status" value="1"/>
</dbReference>
<evidence type="ECO:0000256" key="1">
    <source>
        <dbReference type="ARBA" id="ARBA00004123"/>
    </source>
</evidence>
<feature type="region of interest" description="Disordered" evidence="8">
    <location>
        <begin position="180"/>
        <end position="199"/>
    </location>
</feature>
<evidence type="ECO:0000256" key="7">
    <source>
        <dbReference type="ARBA" id="ARBA00023242"/>
    </source>
</evidence>
<dbReference type="GO" id="GO:0045944">
    <property type="term" value="P:positive regulation of transcription by RNA polymerase II"/>
    <property type="evidence" value="ECO:0007669"/>
    <property type="project" value="TreeGrafter"/>
</dbReference>
<keyword evidence="3" id="KW-0862">Zinc</keyword>
<dbReference type="PROSITE" id="PS00463">
    <property type="entry name" value="ZN2_CY6_FUNGAL_1"/>
    <property type="match status" value="1"/>
</dbReference>
<evidence type="ECO:0000313" key="11">
    <source>
        <dbReference type="Proteomes" id="UP000092666"/>
    </source>
</evidence>
<dbReference type="GO" id="GO:0000981">
    <property type="term" value="F:DNA-binding transcription factor activity, RNA polymerase II-specific"/>
    <property type="evidence" value="ECO:0007669"/>
    <property type="project" value="InterPro"/>
</dbReference>
<protein>
    <recommendedName>
        <fullName evidence="9">Zn(2)-C6 fungal-type domain-containing protein</fullName>
    </recommendedName>
</protein>
<keyword evidence="6" id="KW-0804">Transcription</keyword>
<dbReference type="EMBL" id="KV700134">
    <property type="protein sequence ID" value="OCF31433.1"/>
    <property type="molecule type" value="Genomic_DNA"/>
</dbReference>
<evidence type="ECO:0000256" key="4">
    <source>
        <dbReference type="ARBA" id="ARBA00023015"/>
    </source>
</evidence>
<dbReference type="GO" id="GO:0005634">
    <property type="term" value="C:nucleus"/>
    <property type="evidence" value="ECO:0007669"/>
    <property type="project" value="UniProtKB-SubCell"/>
</dbReference>
<name>A0A1B9GKE6_9TREE</name>
<dbReference type="CDD" id="cd00067">
    <property type="entry name" value="GAL4"/>
    <property type="match status" value="1"/>
</dbReference>
<dbReference type="InterPro" id="IPR052202">
    <property type="entry name" value="Yeast_MetPath_Reg"/>
</dbReference>
<comment type="subcellular location">
    <subcellularLocation>
        <location evidence="1">Nucleus</location>
    </subcellularLocation>
</comment>
<feature type="region of interest" description="Disordered" evidence="8">
    <location>
        <begin position="150"/>
        <end position="173"/>
    </location>
</feature>
<evidence type="ECO:0000313" key="10">
    <source>
        <dbReference type="EMBL" id="OCF31433.1"/>
    </source>
</evidence>
<dbReference type="SUPFAM" id="SSF57701">
    <property type="entry name" value="Zn2/Cys6 DNA-binding domain"/>
    <property type="match status" value="1"/>
</dbReference>
<dbReference type="OrthoDB" id="3598904at2759"/>
<feature type="domain" description="Zn(2)-C6 fungal-type" evidence="9">
    <location>
        <begin position="25"/>
        <end position="53"/>
    </location>
</feature>
<dbReference type="Gene3D" id="4.10.240.10">
    <property type="entry name" value="Zn(2)-C6 fungal-type DNA-binding domain"/>
    <property type="match status" value="1"/>
</dbReference>
<dbReference type="AlphaFoldDB" id="A0A1B9GKE6"/>
<dbReference type="Proteomes" id="UP000092666">
    <property type="component" value="Unassembled WGS sequence"/>
</dbReference>
<reference evidence="11" key="2">
    <citation type="submission" date="2013-12" db="EMBL/GenBank/DDBJ databases">
        <title>Evolution of pathogenesis and genome organization in the Tremellales.</title>
        <authorList>
            <person name="Cuomo C."/>
            <person name="Litvintseva A."/>
            <person name="Heitman J."/>
            <person name="Chen Y."/>
            <person name="Sun S."/>
            <person name="Springer D."/>
            <person name="Dromer F."/>
            <person name="Young S."/>
            <person name="Zeng Q."/>
            <person name="Chapman S."/>
            <person name="Gujja S."/>
            <person name="Saif S."/>
            <person name="Birren B."/>
        </authorList>
    </citation>
    <scope>NUCLEOTIDE SEQUENCE [LARGE SCALE GENOMIC DNA]</scope>
    <source>
        <strain evidence="11">BCC8398</strain>
    </source>
</reference>
<sequence length="199" mass="21878">MDNPAAGPPTTAENQQSTAKRSFTSCRRCKIRKIKCDGGLQACSPCIKAGVTCLDIARNGQDVPMDLNLELARRVLWLEDIARKRDFDDVATEGPGVDVMKLVTAETAIPSMNDTQFMRHPSSAPDWPLDLSEHEVRSTYSNPDMTLESRAAQTGSSQPGTANLDPRMSRDHSVERAFQALLDSMTSGPPHDQHEGQQR</sequence>
<evidence type="ECO:0000259" key="9">
    <source>
        <dbReference type="PROSITE" id="PS50048"/>
    </source>
</evidence>
<dbReference type="GO" id="GO:0008270">
    <property type="term" value="F:zinc ion binding"/>
    <property type="evidence" value="ECO:0007669"/>
    <property type="project" value="InterPro"/>
</dbReference>
<evidence type="ECO:0000256" key="2">
    <source>
        <dbReference type="ARBA" id="ARBA00022723"/>
    </source>
</evidence>
<evidence type="ECO:0000256" key="6">
    <source>
        <dbReference type="ARBA" id="ARBA00023163"/>
    </source>
</evidence>
<accession>A0A1B9GKE6</accession>
<evidence type="ECO:0000256" key="5">
    <source>
        <dbReference type="ARBA" id="ARBA00023125"/>
    </source>
</evidence>
<proteinExistence type="predicted"/>
<feature type="compositionally biased region" description="Polar residues" evidence="8">
    <location>
        <begin position="151"/>
        <end position="161"/>
    </location>
</feature>
<dbReference type="GO" id="GO:0043565">
    <property type="term" value="F:sequence-specific DNA binding"/>
    <property type="evidence" value="ECO:0007669"/>
    <property type="project" value="TreeGrafter"/>
</dbReference>
<keyword evidence="4" id="KW-0805">Transcription regulation</keyword>
<dbReference type="InterPro" id="IPR036864">
    <property type="entry name" value="Zn2-C6_fun-type_DNA-bd_sf"/>
</dbReference>
<dbReference type="PANTHER" id="PTHR47782:SF1">
    <property type="entry name" value="PYRIMIDINE PATHWAY REGULATORY PROTEIN 1"/>
    <property type="match status" value="1"/>
</dbReference>
<dbReference type="PROSITE" id="PS50048">
    <property type="entry name" value="ZN2_CY6_FUNGAL_2"/>
    <property type="match status" value="1"/>
</dbReference>
<dbReference type="InterPro" id="IPR001138">
    <property type="entry name" value="Zn2Cys6_DnaBD"/>
</dbReference>
<evidence type="ECO:0000256" key="3">
    <source>
        <dbReference type="ARBA" id="ARBA00022833"/>
    </source>
</evidence>
<gene>
    <name evidence="10" type="ORF">I316_06835</name>
</gene>
<organism evidence="10 11">
    <name type="scientific">Kwoniella heveanensis BCC8398</name>
    <dbReference type="NCBI Taxonomy" id="1296120"/>
    <lineage>
        <taxon>Eukaryota</taxon>
        <taxon>Fungi</taxon>
        <taxon>Dikarya</taxon>
        <taxon>Basidiomycota</taxon>
        <taxon>Agaricomycotina</taxon>
        <taxon>Tremellomycetes</taxon>
        <taxon>Tremellales</taxon>
        <taxon>Cryptococcaceae</taxon>
        <taxon>Kwoniella</taxon>
    </lineage>
</organism>
<keyword evidence="7" id="KW-0539">Nucleus</keyword>